<organism evidence="1">
    <name type="scientific">Rhizophagus irregularis (strain DAOM 181602 / DAOM 197198 / MUCL 43194)</name>
    <name type="common">Arbuscular mycorrhizal fungus</name>
    <name type="synonym">Glomus intraradices</name>
    <dbReference type="NCBI Taxonomy" id="747089"/>
    <lineage>
        <taxon>Eukaryota</taxon>
        <taxon>Fungi</taxon>
        <taxon>Fungi incertae sedis</taxon>
        <taxon>Mucoromycota</taxon>
        <taxon>Glomeromycotina</taxon>
        <taxon>Glomeromycetes</taxon>
        <taxon>Glomerales</taxon>
        <taxon>Glomeraceae</taxon>
        <taxon>Rhizophagus</taxon>
    </lineage>
</organism>
<dbReference type="EMBL" id="KI299441">
    <property type="protein sequence ID" value="ERZ97649.1"/>
    <property type="molecule type" value="Genomic_DNA"/>
</dbReference>
<gene>
    <name evidence="1" type="ORF">GLOINDRAFT_88893</name>
</gene>
<sequence>FLVAHFKGIRNTKTNHILHLPVRLYQELLKIAIRETLEERLNHDETCHANVSGHQVIGKRRLRVSRLRVSVNLQDFRFWEIQSTRRTKLCLLMLPLSFFILILQESETKWFSA</sequence>
<reference evidence="1" key="1">
    <citation type="submission" date="2013-07" db="EMBL/GenBank/DDBJ databases">
        <title>The genome of an arbuscular mycorrhizal fungus provides insights into the evolution of the oldest plant symbiosis.</title>
        <authorList>
            <consortium name="DOE Joint Genome Institute"/>
            <person name="Tisserant E."/>
            <person name="Malbreil M."/>
            <person name="Kuo A."/>
            <person name="Kohler A."/>
            <person name="Symeonidi A."/>
            <person name="Balestrini R."/>
            <person name="Charron P."/>
            <person name="Duensing N."/>
            <person name="Frei-dit-Frey N."/>
            <person name="Gianinazzi-Pearson V."/>
            <person name="Gilbert B."/>
            <person name="Handa Y."/>
            <person name="Hijri M."/>
            <person name="Kaul R."/>
            <person name="Kawaguchi M."/>
            <person name="Krajinski F."/>
            <person name="Lammers P."/>
            <person name="Lapierre D."/>
            <person name="Masclaux F.G."/>
            <person name="Murat C."/>
            <person name="Morin E."/>
            <person name="Ndikumana S."/>
            <person name="Pagni M."/>
            <person name="Petitpierre D."/>
            <person name="Requena N."/>
            <person name="Rosikiewicz P."/>
            <person name="Riley R."/>
            <person name="Saito K."/>
            <person name="San Clemente H."/>
            <person name="Shapiro H."/>
            <person name="van Tuinen D."/>
            <person name="Becard G."/>
            <person name="Bonfante P."/>
            <person name="Paszkowski U."/>
            <person name="Shachar-Hill Y."/>
            <person name="Young J.P."/>
            <person name="Sanders I.R."/>
            <person name="Henrissat B."/>
            <person name="Rensing S.A."/>
            <person name="Grigoriev I.V."/>
            <person name="Corradi N."/>
            <person name="Roux C."/>
            <person name="Martin F."/>
        </authorList>
    </citation>
    <scope>NUCLEOTIDE SEQUENCE</scope>
    <source>
        <strain evidence="1">DAOM 197198</strain>
    </source>
</reference>
<dbReference type="VEuPathDB" id="FungiDB:RhiirFUN_016308"/>
<protein>
    <submittedName>
        <fullName evidence="1">Uncharacterized protein</fullName>
    </submittedName>
</protein>
<feature type="non-terminal residue" evidence="1">
    <location>
        <position position="1"/>
    </location>
</feature>
<evidence type="ECO:0000313" key="1">
    <source>
        <dbReference type="EMBL" id="ERZ97649.1"/>
    </source>
</evidence>
<accession>U9SP39</accession>
<dbReference type="HOGENOM" id="CLU_2139516_0_0_1"/>
<name>U9SP39_RHIID</name>
<dbReference type="AlphaFoldDB" id="U9SP39"/>
<proteinExistence type="predicted"/>